<keyword evidence="2" id="KW-1185">Reference proteome</keyword>
<proteinExistence type="predicted"/>
<protein>
    <submittedName>
        <fullName evidence="3">GOLD domain-containing protein</fullName>
    </submittedName>
</protein>
<dbReference type="WBParaSite" id="Hba_19377">
    <property type="protein sequence ID" value="Hba_19377"/>
    <property type="gene ID" value="Hba_19377"/>
</dbReference>
<feature type="transmembrane region" description="Helical" evidence="1">
    <location>
        <begin position="159"/>
        <end position="178"/>
    </location>
</feature>
<sequence>MMRFMRDRRQIQDEPSLLSRFPLQMRLSSPFGEFSEWVEGEEEAKLKHNVTETGDYEICIVSARPVQVNLNIFFHDPEKVEKSFKTYLEAHQMSGNIQKTVNMIFQHVYQAYYSVKYYNKVRWVIYDIVKPHKQPPRRQVKVSVRDQAMQETNSENIRAFGAVGCLATITLSISQVLIVRRMFRVDASRIRI</sequence>
<evidence type="ECO:0000313" key="3">
    <source>
        <dbReference type="WBParaSite" id="Hba_19377"/>
    </source>
</evidence>
<keyword evidence="1" id="KW-1133">Transmembrane helix</keyword>
<name>A0A1I7XNL0_HETBA</name>
<keyword evidence="1" id="KW-0472">Membrane</keyword>
<keyword evidence="1" id="KW-0812">Transmembrane</keyword>
<evidence type="ECO:0000313" key="2">
    <source>
        <dbReference type="Proteomes" id="UP000095283"/>
    </source>
</evidence>
<dbReference type="AlphaFoldDB" id="A0A1I7XNL0"/>
<reference evidence="3" key="1">
    <citation type="submission" date="2016-11" db="UniProtKB">
        <authorList>
            <consortium name="WormBaseParasite"/>
        </authorList>
    </citation>
    <scope>IDENTIFICATION</scope>
</reference>
<accession>A0A1I7XNL0</accession>
<organism evidence="2 3">
    <name type="scientific">Heterorhabditis bacteriophora</name>
    <name type="common">Entomopathogenic nematode worm</name>
    <dbReference type="NCBI Taxonomy" id="37862"/>
    <lineage>
        <taxon>Eukaryota</taxon>
        <taxon>Metazoa</taxon>
        <taxon>Ecdysozoa</taxon>
        <taxon>Nematoda</taxon>
        <taxon>Chromadorea</taxon>
        <taxon>Rhabditida</taxon>
        <taxon>Rhabditina</taxon>
        <taxon>Rhabditomorpha</taxon>
        <taxon>Strongyloidea</taxon>
        <taxon>Heterorhabditidae</taxon>
        <taxon>Heterorhabditis</taxon>
    </lineage>
</organism>
<dbReference type="Proteomes" id="UP000095283">
    <property type="component" value="Unplaced"/>
</dbReference>
<evidence type="ECO:0000256" key="1">
    <source>
        <dbReference type="SAM" id="Phobius"/>
    </source>
</evidence>